<dbReference type="OMA" id="THIHELM"/>
<keyword evidence="6 7" id="KW-0482">Metalloprotease</keyword>
<evidence type="ECO:0000256" key="4">
    <source>
        <dbReference type="ARBA" id="ARBA00023180"/>
    </source>
</evidence>
<dbReference type="InterPro" id="IPR024079">
    <property type="entry name" value="MetalloPept_cat_dom_sf"/>
</dbReference>
<dbReference type="CTD" id="8580249"/>
<dbReference type="GO" id="GO:0006508">
    <property type="term" value="P:proteolysis"/>
    <property type="evidence" value="ECO:0007669"/>
    <property type="project" value="UniProtKB-KW"/>
</dbReference>
<dbReference type="EMBL" id="HE601094">
    <property type="protein sequence ID" value="CAP34050.1"/>
    <property type="molecule type" value="Genomic_DNA"/>
</dbReference>
<keyword evidence="6 7" id="KW-0862">Zinc</keyword>
<feature type="binding site" evidence="6">
    <location>
        <position position="138"/>
    </location>
    <ligand>
        <name>Zn(2+)</name>
        <dbReference type="ChEBI" id="CHEBI:29105"/>
        <note>catalytic</note>
    </ligand>
</feature>
<evidence type="ECO:0000256" key="5">
    <source>
        <dbReference type="PIRNR" id="PIRNR036365"/>
    </source>
</evidence>
<comment type="subcellular location">
    <subcellularLocation>
        <location evidence="1 5">Secreted</location>
    </subcellularLocation>
</comment>
<feature type="binding site" evidence="6">
    <location>
        <position position="148"/>
    </location>
    <ligand>
        <name>Zn(2+)</name>
        <dbReference type="ChEBI" id="CHEBI:29105"/>
        <note>catalytic</note>
    </ligand>
</feature>
<feature type="coiled-coil region" evidence="8">
    <location>
        <begin position="60"/>
        <end position="98"/>
    </location>
</feature>
<evidence type="ECO:0000313" key="10">
    <source>
        <dbReference type="EMBL" id="CAP34050.1"/>
    </source>
</evidence>
<sequence>MEVDPPNTALSPTTVVRPSHIPILINNAIEDKEKITVADGQEYLKRQREDDWIENRVARIEAQNGKLDKLRSDVKVEEAKLENLEREYKSEVARIKKRREFFTGCRSKLGAPGSRSNPGGEEVLETGHCAVIFGTHIHELMHSLGIIHEHSRPDRDDKLNISQAEVVRRGLQVDMGIDQWSTTTLLTPFDHGSVMAYDINHYEPQIMSAWDKDSDYTFGNRRVSFHDMYKVNKFYECSCPTELPCQNGGYTNPGDCSKCNCPRGWFGALCNEAPCGGSCVLIAKPEWQTKTVNSSYVFTGDNLDGFTSYFHHIQAPYGMTIEIKIEKLDNFICRSSCNHNGIEIKYRMDHMTTNPLICCLNEQQPFAQKVISSVKNPTVIEVYSKDRTEPAAATFSYRYIDESIRFG</sequence>
<dbReference type="SUPFAM" id="SSF55486">
    <property type="entry name" value="Metalloproteases ('zincins'), catalytic domain"/>
    <property type="match status" value="1"/>
</dbReference>
<evidence type="ECO:0000259" key="9">
    <source>
        <dbReference type="PROSITE" id="PS51864"/>
    </source>
</evidence>
<keyword evidence="4" id="KW-0325">Glycoprotein</keyword>
<proteinExistence type="predicted"/>
<dbReference type="GeneID" id="8580249"/>
<feature type="binding site" evidence="6">
    <location>
        <position position="142"/>
    </location>
    <ligand>
        <name>Zn(2+)</name>
        <dbReference type="ChEBI" id="CHEBI:29105"/>
        <note>catalytic</note>
    </ligand>
</feature>
<keyword evidence="2 5" id="KW-0964">Secreted</keyword>
<keyword evidence="6 7" id="KW-0378">Hydrolase</keyword>
<dbReference type="AlphaFoldDB" id="A8XN24"/>
<dbReference type="GO" id="GO:0005615">
    <property type="term" value="C:extracellular space"/>
    <property type="evidence" value="ECO:0000318"/>
    <property type="project" value="GO_Central"/>
</dbReference>
<organism evidence="10 11">
    <name type="scientific">Caenorhabditis briggsae</name>
    <dbReference type="NCBI Taxonomy" id="6238"/>
    <lineage>
        <taxon>Eukaryota</taxon>
        <taxon>Metazoa</taxon>
        <taxon>Ecdysozoa</taxon>
        <taxon>Nematoda</taxon>
        <taxon>Chromadorea</taxon>
        <taxon>Rhabditida</taxon>
        <taxon>Rhabditina</taxon>
        <taxon>Rhabditomorpha</taxon>
        <taxon>Rhabditoidea</taxon>
        <taxon>Rhabditidae</taxon>
        <taxon>Peloderinae</taxon>
        <taxon>Caenorhabditis</taxon>
    </lineage>
</organism>
<keyword evidence="8" id="KW-0175">Coiled coil</keyword>
<reference evidence="10 11" key="1">
    <citation type="journal article" date="2003" name="PLoS Biol.">
        <title>The genome sequence of Caenorhabditis briggsae: a platform for comparative genomics.</title>
        <authorList>
            <person name="Stein L.D."/>
            <person name="Bao Z."/>
            <person name="Blasiar D."/>
            <person name="Blumenthal T."/>
            <person name="Brent M.R."/>
            <person name="Chen N."/>
            <person name="Chinwalla A."/>
            <person name="Clarke L."/>
            <person name="Clee C."/>
            <person name="Coghlan A."/>
            <person name="Coulson A."/>
            <person name="D'Eustachio P."/>
            <person name="Fitch D.H."/>
            <person name="Fulton L.A."/>
            <person name="Fulton R.E."/>
            <person name="Griffiths-Jones S."/>
            <person name="Harris T.W."/>
            <person name="Hillier L.W."/>
            <person name="Kamath R."/>
            <person name="Kuwabara P.E."/>
            <person name="Mardis E.R."/>
            <person name="Marra M.A."/>
            <person name="Miner T.L."/>
            <person name="Minx P."/>
            <person name="Mullikin J.C."/>
            <person name="Plumb R.W."/>
            <person name="Rogers J."/>
            <person name="Schein J.E."/>
            <person name="Sohrmann M."/>
            <person name="Spieth J."/>
            <person name="Stajich J.E."/>
            <person name="Wei C."/>
            <person name="Willey D."/>
            <person name="Wilson R.K."/>
            <person name="Durbin R."/>
            <person name="Waterston R.H."/>
        </authorList>
    </citation>
    <scope>NUCLEOTIDE SEQUENCE [LARGE SCALE GENOMIC DNA]</scope>
    <source>
        <strain evidence="10 11">AF16</strain>
    </source>
</reference>
<evidence type="ECO:0000256" key="2">
    <source>
        <dbReference type="ARBA" id="ARBA00022525"/>
    </source>
</evidence>
<dbReference type="RefSeq" id="XP_002638252.1">
    <property type="nucleotide sequence ID" value="XM_002638206.1"/>
</dbReference>
<dbReference type="STRING" id="6238.A8XN24"/>
<dbReference type="WormBase" id="CBG15914">
    <property type="protein sequence ID" value="CBP49887"/>
    <property type="gene ID" value="WBGene00036020"/>
    <property type="gene designation" value="Cbr-nas-24"/>
</dbReference>
<dbReference type="Gene3D" id="3.40.390.10">
    <property type="entry name" value="Collagenase (Catalytic Domain)"/>
    <property type="match status" value="1"/>
</dbReference>
<dbReference type="InterPro" id="IPR001506">
    <property type="entry name" value="Peptidase_M12A"/>
</dbReference>
<gene>
    <name evidence="12" type="primary">nas-24</name>
    <name evidence="10" type="synonym">Cbr-nas-24</name>
    <name evidence="12" type="ORF">CBG15914</name>
    <name evidence="10" type="ORF">CBG_15914</name>
</gene>
<feature type="active site" evidence="6">
    <location>
        <position position="139"/>
    </location>
</feature>
<dbReference type="InterPro" id="IPR006026">
    <property type="entry name" value="Peptidase_Metallo"/>
</dbReference>
<evidence type="ECO:0000256" key="7">
    <source>
        <dbReference type="RuleBase" id="RU361183"/>
    </source>
</evidence>
<keyword evidence="3" id="KW-1015">Disulfide bond</keyword>
<dbReference type="PIRSF" id="PIRSF036365">
    <property type="entry name" value="Astacin_nematoda"/>
    <property type="match status" value="1"/>
</dbReference>
<comment type="caution">
    <text evidence="6">Lacks conserved residue(s) required for the propagation of feature annotation.</text>
</comment>
<dbReference type="GO" id="GO:0008270">
    <property type="term" value="F:zinc ion binding"/>
    <property type="evidence" value="ECO:0007669"/>
    <property type="project" value="UniProtKB-UniRule"/>
</dbReference>
<feature type="domain" description="Peptidase M12A" evidence="9">
    <location>
        <begin position="124"/>
        <end position="238"/>
    </location>
</feature>
<dbReference type="PRINTS" id="PR00480">
    <property type="entry name" value="ASTACIN"/>
</dbReference>
<reference evidence="10 11" key="2">
    <citation type="journal article" date="2011" name="PLoS Genet.">
        <title>Caenorhabditis briggsae recombinant inbred line genotypes reveal inter-strain incompatibility and the evolution of recombination.</title>
        <authorList>
            <person name="Ross J.A."/>
            <person name="Koboldt D.C."/>
            <person name="Staisch J.E."/>
            <person name="Chamberlin H.M."/>
            <person name="Gupta B.P."/>
            <person name="Miller R.D."/>
            <person name="Baird S.E."/>
            <person name="Haag E.S."/>
        </authorList>
    </citation>
    <scope>NUCLEOTIDE SEQUENCE [LARGE SCALE GENOMIC DNA]</scope>
    <source>
        <strain evidence="10 11">AF16</strain>
    </source>
</reference>
<dbReference type="SMART" id="SM00235">
    <property type="entry name" value="ZnMc"/>
    <property type="match status" value="1"/>
</dbReference>
<dbReference type="Proteomes" id="UP000008549">
    <property type="component" value="Unassembled WGS sequence"/>
</dbReference>
<comment type="cofactor">
    <cofactor evidence="6 7">
        <name>Zn(2+)</name>
        <dbReference type="ChEBI" id="CHEBI:29105"/>
    </cofactor>
    <text evidence="6 7">Binds 1 zinc ion per subunit.</text>
</comment>
<dbReference type="HOGENOM" id="CLU_017286_1_1_1"/>
<evidence type="ECO:0000256" key="1">
    <source>
        <dbReference type="ARBA" id="ARBA00004613"/>
    </source>
</evidence>
<keyword evidence="6 7" id="KW-0479">Metal-binding</keyword>
<accession>A8XN24</accession>
<name>A8XN24_CAEBR</name>
<keyword evidence="11" id="KW-1185">Reference proteome</keyword>
<evidence type="ECO:0000313" key="11">
    <source>
        <dbReference type="Proteomes" id="UP000008549"/>
    </source>
</evidence>
<dbReference type="PANTHER" id="PTHR10127">
    <property type="entry name" value="DISCOIDIN, CUB, EGF, LAMININ , AND ZINC METALLOPROTEASE DOMAIN CONTAINING"/>
    <property type="match status" value="1"/>
</dbReference>
<dbReference type="eggNOG" id="KOG3714">
    <property type="taxonomic scope" value="Eukaryota"/>
</dbReference>
<evidence type="ECO:0000313" key="12">
    <source>
        <dbReference type="WormBase" id="CBG15914"/>
    </source>
</evidence>
<evidence type="ECO:0000256" key="8">
    <source>
        <dbReference type="SAM" id="Coils"/>
    </source>
</evidence>
<evidence type="ECO:0000256" key="3">
    <source>
        <dbReference type="ARBA" id="ARBA00023157"/>
    </source>
</evidence>
<dbReference type="Pfam" id="PF01400">
    <property type="entry name" value="Astacin"/>
    <property type="match status" value="1"/>
</dbReference>
<protein>
    <recommendedName>
        <fullName evidence="5">Zinc metalloproteinase</fullName>
    </recommendedName>
</protein>
<dbReference type="InterPro" id="IPR017050">
    <property type="entry name" value="Metallopeptidase_nem"/>
</dbReference>
<dbReference type="PROSITE" id="PS51864">
    <property type="entry name" value="ASTACIN"/>
    <property type="match status" value="1"/>
</dbReference>
<evidence type="ECO:0000256" key="6">
    <source>
        <dbReference type="PROSITE-ProRule" id="PRU01211"/>
    </source>
</evidence>
<dbReference type="GO" id="GO:0018996">
    <property type="term" value="P:molting cycle, collagen and cuticulin-based cuticle"/>
    <property type="evidence" value="ECO:0007669"/>
    <property type="project" value="InterPro"/>
</dbReference>
<dbReference type="KEGG" id="cbr:CBG_15914"/>
<dbReference type="PANTHER" id="PTHR10127:SF857">
    <property type="entry name" value="ZINC METALLOPROTEINASE NAS-19-RELATED"/>
    <property type="match status" value="1"/>
</dbReference>
<keyword evidence="6 7" id="KW-0645">Protease</keyword>
<dbReference type="InParanoid" id="A8XN24"/>
<dbReference type="GO" id="GO:0004222">
    <property type="term" value="F:metalloendopeptidase activity"/>
    <property type="evidence" value="ECO:0000318"/>
    <property type="project" value="GO_Central"/>
</dbReference>